<evidence type="ECO:0000256" key="3">
    <source>
        <dbReference type="ARBA" id="ARBA00022448"/>
    </source>
</evidence>
<evidence type="ECO:0000256" key="11">
    <source>
        <dbReference type="ARBA" id="ARBA00023136"/>
    </source>
</evidence>
<name>A0ABX6XXE7_9GAMM</name>
<dbReference type="EMBL" id="CP065720">
    <property type="protein sequence ID" value="QPT18686.1"/>
    <property type="molecule type" value="Genomic_DNA"/>
</dbReference>
<dbReference type="NCBIfam" id="TIGR01783">
    <property type="entry name" value="TonB-siderophor"/>
    <property type="match status" value="1"/>
</dbReference>
<keyword evidence="10 15" id="KW-0798">TonB box</keyword>
<keyword evidence="5" id="KW-0410">Iron transport</keyword>
<evidence type="ECO:0000313" key="19">
    <source>
        <dbReference type="Proteomes" id="UP000595058"/>
    </source>
</evidence>
<dbReference type="Gene3D" id="3.55.50.30">
    <property type="match status" value="1"/>
</dbReference>
<organism evidence="18 19">
    <name type="scientific">Stutzerimonas frequens</name>
    <dbReference type="NCBI Taxonomy" id="2968969"/>
    <lineage>
        <taxon>Bacteria</taxon>
        <taxon>Pseudomonadati</taxon>
        <taxon>Pseudomonadota</taxon>
        <taxon>Gammaproteobacteria</taxon>
        <taxon>Pseudomonadales</taxon>
        <taxon>Pseudomonadaceae</taxon>
        <taxon>Stutzerimonas</taxon>
    </lineage>
</organism>
<dbReference type="Pfam" id="PF07715">
    <property type="entry name" value="Plug"/>
    <property type="match status" value="1"/>
</dbReference>
<reference evidence="18 19" key="1">
    <citation type="submission" date="2020-12" db="EMBL/GenBank/DDBJ databases">
        <title>FDA dAtabase for Regulatory Grade micrObial Sequences (FDA-ARGOS): Supporting development and validation of Infectious Disease Dx tests.</title>
        <authorList>
            <person name="Sproer C."/>
            <person name="Gronow S."/>
            <person name="Severitt S."/>
            <person name="Schroder I."/>
            <person name="Tallon L."/>
            <person name="Sadzewicz L."/>
            <person name="Zhao X."/>
            <person name="Boylan J."/>
            <person name="Ott S."/>
            <person name="Bowen H."/>
            <person name="Vavikolanu K."/>
            <person name="Mehta A."/>
            <person name="Aluvathingal J."/>
            <person name="Nadendla S."/>
            <person name="Lowell S."/>
            <person name="Myers T."/>
            <person name="Yan Y."/>
            <person name="Sichtig H."/>
        </authorList>
    </citation>
    <scope>NUCLEOTIDE SEQUENCE [LARGE SCALE GENOMIC DNA]</scope>
    <source>
        <strain evidence="18 19">FDAARGOS_877</strain>
    </source>
</reference>
<evidence type="ECO:0000256" key="8">
    <source>
        <dbReference type="ARBA" id="ARBA00023004"/>
    </source>
</evidence>
<dbReference type="InterPro" id="IPR036942">
    <property type="entry name" value="Beta-barrel_TonB_sf"/>
</dbReference>
<dbReference type="InterPro" id="IPR037066">
    <property type="entry name" value="Plug_dom_sf"/>
</dbReference>
<gene>
    <name evidence="18" type="ORF">I6G34_04820</name>
</gene>
<dbReference type="Proteomes" id="UP000595058">
    <property type="component" value="Chromosome"/>
</dbReference>
<dbReference type="SUPFAM" id="SSF56935">
    <property type="entry name" value="Porins"/>
    <property type="match status" value="1"/>
</dbReference>
<dbReference type="GeneID" id="75212608"/>
<feature type="domain" description="Secretin/TonB short N-terminal" evidence="17">
    <location>
        <begin position="70"/>
        <end position="121"/>
    </location>
</feature>
<dbReference type="SMART" id="SM00965">
    <property type="entry name" value="STN"/>
    <property type="match status" value="1"/>
</dbReference>
<evidence type="ECO:0000256" key="15">
    <source>
        <dbReference type="RuleBase" id="RU003357"/>
    </source>
</evidence>
<dbReference type="RefSeq" id="WP_102839091.1">
    <property type="nucleotide sequence ID" value="NZ_CP065720.1"/>
</dbReference>
<dbReference type="PANTHER" id="PTHR32552">
    <property type="entry name" value="FERRICHROME IRON RECEPTOR-RELATED"/>
    <property type="match status" value="1"/>
</dbReference>
<evidence type="ECO:0000259" key="17">
    <source>
        <dbReference type="SMART" id="SM00965"/>
    </source>
</evidence>
<dbReference type="InterPro" id="IPR010105">
    <property type="entry name" value="TonB_sidphr_rcpt"/>
</dbReference>
<evidence type="ECO:0000256" key="13">
    <source>
        <dbReference type="ARBA" id="ARBA00023237"/>
    </source>
</evidence>
<evidence type="ECO:0000256" key="6">
    <source>
        <dbReference type="ARBA" id="ARBA00022692"/>
    </source>
</evidence>
<accession>A0ABX6XXE7</accession>
<dbReference type="Pfam" id="PF07660">
    <property type="entry name" value="STN"/>
    <property type="match status" value="1"/>
</dbReference>
<keyword evidence="12 18" id="KW-0675">Receptor</keyword>
<dbReference type="Gene3D" id="2.40.170.20">
    <property type="entry name" value="TonB-dependent receptor, beta-barrel domain"/>
    <property type="match status" value="1"/>
</dbReference>
<protein>
    <submittedName>
        <fullName evidence="18">TonB-dependent siderophore receptor</fullName>
    </submittedName>
</protein>
<evidence type="ECO:0000256" key="7">
    <source>
        <dbReference type="ARBA" id="ARBA00022729"/>
    </source>
</evidence>
<dbReference type="Pfam" id="PF00593">
    <property type="entry name" value="TonB_dep_Rec_b-barrel"/>
    <property type="match status" value="1"/>
</dbReference>
<dbReference type="PROSITE" id="PS52016">
    <property type="entry name" value="TONB_DEPENDENT_REC_3"/>
    <property type="match status" value="1"/>
</dbReference>
<evidence type="ECO:0000256" key="4">
    <source>
        <dbReference type="ARBA" id="ARBA00022452"/>
    </source>
</evidence>
<keyword evidence="6 14" id="KW-0812">Transmembrane</keyword>
<dbReference type="Gene3D" id="2.170.130.10">
    <property type="entry name" value="TonB-dependent receptor, plug domain"/>
    <property type="match status" value="1"/>
</dbReference>
<dbReference type="InterPro" id="IPR011662">
    <property type="entry name" value="Secretin/TonB_short_N"/>
</dbReference>
<dbReference type="InterPro" id="IPR012910">
    <property type="entry name" value="Plug_dom"/>
</dbReference>
<evidence type="ECO:0000256" key="5">
    <source>
        <dbReference type="ARBA" id="ARBA00022496"/>
    </source>
</evidence>
<sequence length="845" mass="92800">MRSSALPFTPNRSRALALGIRAALLCLPLASVVPGAAMAQSATQQVVRSYDIPAGPLSSALSRFAGEAGVLLSVDGSLLQGLDSNGLQGQYGVDDGFAALLQGSGLQAVRDSQGNYSLARRSAQTDAVELQPMTVEGFALGNALGSMEGYNATHSSVATKTSMPLVRTSQSVSVVTREQIEDQGSQTVSEAIRYAPGVVTNPYGATKRYDYVAMRGFNDGSVDNIIVDGLKSMSDAGTFSSLQVDPYFVERIDVLKGPSSVLYGRSNPGGLVALTTKRPQFEARRSVQLSAGSNDYKSIGFDFTGPLTDSVAYRLVGIAKDANSQFDHVEETRYTLMPSVAINFSDDTSLNLYAYLQSDPQSGYHGGLPASGTLYPHTNGQRISDSFFEGEPGLDTAKRDQQMFGYEFQHRLNDVWSVRQNFRYLDSEHSQEQIYAWGYDNFDPYPGYVPRPNELYRQYTGAEEALHSWIIDNMVQAEFMTGSAIHTLVMGLDYQRIKNVVDWAYGQPSNIDPFNPSYGNDEVAYYPPFDLYSYLRRKEQTGAYIQDLIEVGRWNLSLGLRKDWFEVSETNRLDEFSSVTGLLSRASGTENSLNDSKLTGRAGVLYQFDNGIAPYISYSESFNPSTYSDAAGSLIDPSEGKQWELGMKYQPTGTDDFYTVSLFHISQENVATKQASEDFYRNAGEVESQGVELEGRVHLTENLRVLGSYTYTEVEYTKPYFNRAADNITRNVKGNTPAQTPEHMASLWADYRFTAGGLAGLSAGLGVRYMGKSWADAENTVHVPSYTLYDASLSYDLGQVGMKGTEVRLNANNLTDESYVASCGSLNFCYYGAERSVTATISHEF</sequence>
<proteinExistence type="inferred from homology"/>
<keyword evidence="4 14" id="KW-1134">Transmembrane beta strand</keyword>
<keyword evidence="7 16" id="KW-0732">Signal</keyword>
<comment type="similarity">
    <text evidence="2 14 15">Belongs to the TonB-dependent receptor family.</text>
</comment>
<comment type="subcellular location">
    <subcellularLocation>
        <location evidence="1 14">Cell outer membrane</location>
        <topology evidence="1 14">Multi-pass membrane protein</topology>
    </subcellularLocation>
</comment>
<keyword evidence="8" id="KW-0408">Iron</keyword>
<keyword evidence="3 14" id="KW-0813">Transport</keyword>
<evidence type="ECO:0000256" key="1">
    <source>
        <dbReference type="ARBA" id="ARBA00004571"/>
    </source>
</evidence>
<evidence type="ECO:0000256" key="2">
    <source>
        <dbReference type="ARBA" id="ARBA00009810"/>
    </source>
</evidence>
<evidence type="ECO:0000256" key="9">
    <source>
        <dbReference type="ARBA" id="ARBA00023065"/>
    </source>
</evidence>
<dbReference type="PANTHER" id="PTHR32552:SF68">
    <property type="entry name" value="FERRICHROME OUTER MEMBRANE TRANSPORTER_PHAGE RECEPTOR"/>
    <property type="match status" value="1"/>
</dbReference>
<evidence type="ECO:0000256" key="14">
    <source>
        <dbReference type="PROSITE-ProRule" id="PRU01360"/>
    </source>
</evidence>
<keyword evidence="19" id="KW-1185">Reference proteome</keyword>
<evidence type="ECO:0000313" key="18">
    <source>
        <dbReference type="EMBL" id="QPT18686.1"/>
    </source>
</evidence>
<evidence type="ECO:0000256" key="16">
    <source>
        <dbReference type="SAM" id="SignalP"/>
    </source>
</evidence>
<dbReference type="InterPro" id="IPR000531">
    <property type="entry name" value="Beta-barrel_TonB"/>
</dbReference>
<evidence type="ECO:0000256" key="12">
    <source>
        <dbReference type="ARBA" id="ARBA00023170"/>
    </source>
</evidence>
<evidence type="ECO:0000256" key="10">
    <source>
        <dbReference type="ARBA" id="ARBA00023077"/>
    </source>
</evidence>
<keyword evidence="9" id="KW-0406">Ion transport</keyword>
<feature type="chain" id="PRO_5047387963" evidence="16">
    <location>
        <begin position="40"/>
        <end position="845"/>
    </location>
</feature>
<dbReference type="CDD" id="cd01347">
    <property type="entry name" value="ligand_gated_channel"/>
    <property type="match status" value="1"/>
</dbReference>
<feature type="signal peptide" evidence="16">
    <location>
        <begin position="1"/>
        <end position="39"/>
    </location>
</feature>
<keyword evidence="13 14" id="KW-0998">Cell outer membrane</keyword>
<dbReference type="InterPro" id="IPR039426">
    <property type="entry name" value="TonB-dep_rcpt-like"/>
</dbReference>
<keyword evidence="11 14" id="KW-0472">Membrane</keyword>